<protein>
    <submittedName>
        <fullName evidence="2">Uncharacterized protein</fullName>
    </submittedName>
</protein>
<accession>A0A8W8MEL1</accession>
<sequence length="1217" mass="137872">MLCECGFTLQGSAKFCPECGRKVLAPAAQDIQTAPCPNTVKDVRRTPVCGTMIQSSNKFCMECGWQISLQAFLPGAAMCNGKKPNGELCDNIVTPSIRFCSECGNPPNTGPAQETMSTAPAVVEKTVLNKSNKWKEDLDNENKNQSAQKDKTQDHTSEDMDFEVVSFSSSEGEIVKRSRSYEEAINLENSSDFCNGQLSNITTEMNSSSLDSELHQHGENPGIQEMMDSMEIVEHPSGGSVEPFLPEEGENGNRKNEKQAKSQALDIPKDYTGKGDVISGTSEVNVSQFIIHETGDNPSGTRSRKRLSTKDMEKPPDTPGQNIGKEGEIQDTSSQNEVTEDEVRDSGRLSTENTVYKPSWSKNSEQEQQVNEDSIKLDERKRKSREKENEDQSKKQHLSEDPSKGGDTTGKDGVKFKADAKEEDSFVEDKSKEGEVLDGKGQDEEAGEGDKKEQGGNDGEEEEDSSSGSDEGKTENEQKDGAKKKKHQGTRKKKKQEYQRKKNQLPVKSTDNKTPVSKNADNDDEEDSKDSKDKKEHEKEKKSEQNRKLRSQTSKEKDAANVGATKPEGNNGTNSNGSGQPSSKGNSQHTTKSQSGITYIPVQYEDKNTMANREEASLEKQSFTTVISPPEGRTTTKMIEISFHAVASPKFLVNPQKSAVCMRFSAAELKGWKKFYRTTNVGTIDGYTIVTFKMTIPRQLLYGYGLFYSYCVIIDNDVHNPVDEYFYHSDKWENGMKRVLSSREDLPDVWNQYDGVLNQFPEKGFFQKFKAIIGFDDYEKKLESDLKLTVKAFFPKWKHFQTDGENCSPSDVMNSLTALYKGLQKNYLKTCKKWRYESDFNQAVGKAIFEVVQPVFEALAENKDIISAIAMICLAEDFHISLNQSRKNILFYCLVLKGDSQTKSCTAYNDLLDNYKDMIPKVRNALRKLIRSEKSTEDPTWLCCLPLFHFLSKRCEPYQDTPLLDNHNVSKPVWWGKDDIEQEMDFLKGKSNWKLEPASVLQLLEPMFEIDFYLPRCFMAVLMFEKLDVVSTKAFPPEVTLAGLYFYFKAFNYFDTESRSKIVWNCLETVLSQLIEFSSRNEDDISNNVLASSYLSYRIGGDLYSVAYSRHDKDTEVMIRVIKTYVMSLAVFDHLIHKNCEPSRNFPKKTLHLADLSDKRKSILFWLSGFRFYDVEKTLKVWDCVLSLDLPASTVRDSFMVELKEKLQEDLKRNVRR</sequence>
<dbReference type="AlphaFoldDB" id="A0A8W8MEL1"/>
<organism evidence="2 3">
    <name type="scientific">Magallana gigas</name>
    <name type="common">Pacific oyster</name>
    <name type="synonym">Crassostrea gigas</name>
    <dbReference type="NCBI Taxonomy" id="29159"/>
    <lineage>
        <taxon>Eukaryota</taxon>
        <taxon>Metazoa</taxon>
        <taxon>Spiralia</taxon>
        <taxon>Lophotrochozoa</taxon>
        <taxon>Mollusca</taxon>
        <taxon>Bivalvia</taxon>
        <taxon>Autobranchia</taxon>
        <taxon>Pteriomorphia</taxon>
        <taxon>Ostreida</taxon>
        <taxon>Ostreoidea</taxon>
        <taxon>Ostreidae</taxon>
        <taxon>Magallana</taxon>
    </lineage>
</organism>
<dbReference type="EnsemblMetazoa" id="G33441.1">
    <property type="protein sequence ID" value="G33441.1:cds"/>
    <property type="gene ID" value="G33441"/>
</dbReference>
<feature type="compositionally biased region" description="Basic and acidic residues" evidence="1">
    <location>
        <begin position="529"/>
        <end position="559"/>
    </location>
</feature>
<proteinExistence type="predicted"/>
<feature type="compositionally biased region" description="Polar residues" evidence="1">
    <location>
        <begin position="279"/>
        <end position="288"/>
    </location>
</feature>
<feature type="compositionally biased region" description="Basic residues" evidence="1">
    <location>
        <begin position="482"/>
        <end position="495"/>
    </location>
</feature>
<evidence type="ECO:0000313" key="2">
    <source>
        <dbReference type="EnsemblMetazoa" id="G33441.1:cds"/>
    </source>
</evidence>
<reference evidence="2" key="1">
    <citation type="submission" date="2022-08" db="UniProtKB">
        <authorList>
            <consortium name="EnsemblMetazoa"/>
        </authorList>
    </citation>
    <scope>IDENTIFICATION</scope>
    <source>
        <strain evidence="2">05x7-T-G4-1.051#20</strain>
    </source>
</reference>
<feature type="region of interest" description="Disordered" evidence="1">
    <location>
        <begin position="235"/>
        <end position="598"/>
    </location>
</feature>
<feature type="compositionally biased region" description="Basic and acidic residues" evidence="1">
    <location>
        <begin position="134"/>
        <end position="158"/>
    </location>
</feature>
<dbReference type="Proteomes" id="UP000005408">
    <property type="component" value="Unassembled WGS sequence"/>
</dbReference>
<evidence type="ECO:0000313" key="3">
    <source>
        <dbReference type="Proteomes" id="UP000005408"/>
    </source>
</evidence>
<keyword evidence="3" id="KW-1185">Reference proteome</keyword>
<feature type="compositionally biased region" description="Polar residues" evidence="1">
    <location>
        <begin position="348"/>
        <end position="372"/>
    </location>
</feature>
<feature type="compositionally biased region" description="Polar residues" evidence="1">
    <location>
        <begin position="584"/>
        <end position="597"/>
    </location>
</feature>
<name>A0A8W8MEL1_MAGGI</name>
<feature type="compositionally biased region" description="Basic and acidic residues" evidence="1">
    <location>
        <begin position="373"/>
        <end position="455"/>
    </location>
</feature>
<feature type="compositionally biased region" description="Basic and acidic residues" evidence="1">
    <location>
        <begin position="470"/>
        <end position="481"/>
    </location>
</feature>
<feature type="compositionally biased region" description="Low complexity" evidence="1">
    <location>
        <begin position="569"/>
        <end position="583"/>
    </location>
</feature>
<feature type="compositionally biased region" description="Polar residues" evidence="1">
    <location>
        <begin position="506"/>
        <end position="516"/>
    </location>
</feature>
<feature type="compositionally biased region" description="Basic and acidic residues" evidence="1">
    <location>
        <begin position="251"/>
        <end position="260"/>
    </location>
</feature>
<evidence type="ECO:0000256" key="1">
    <source>
        <dbReference type="SAM" id="MobiDB-lite"/>
    </source>
</evidence>
<feature type="region of interest" description="Disordered" evidence="1">
    <location>
        <begin position="134"/>
        <end position="159"/>
    </location>
</feature>